<reference evidence="2" key="1">
    <citation type="submission" date="2016-10" db="EMBL/GenBank/DDBJ databases">
        <authorList>
            <person name="Varghese N."/>
            <person name="Submissions S."/>
        </authorList>
    </citation>
    <scope>NUCLEOTIDE SEQUENCE [LARGE SCALE GENOMIC DNA]</scope>
    <source>
        <strain evidence="2">CGMCC 1.6763</strain>
    </source>
</reference>
<dbReference type="Proteomes" id="UP000199200">
    <property type="component" value="Unassembled WGS sequence"/>
</dbReference>
<sequence length="140" mass="14701">MEKTFKKSALPLLLAVAASLFILLPGMRGLFAENSAEGREAVPSGLESVLSDIRGVGKVRIYRQDGEDGERGGILMPLDGYFGNASGGGKDTPSGGILVVAEGAGNPKVRAELVRILSGVLQLPEHRIVVVEMKNEGEEG</sequence>
<gene>
    <name evidence="1" type="ORF">SAMN04488127_1240</name>
</gene>
<proteinExistence type="predicted"/>
<accession>A0A1H6WSL0</accession>
<dbReference type="RefSeq" id="WP_092051142.1">
    <property type="nucleotide sequence ID" value="NZ_FNZF01000002.1"/>
</dbReference>
<name>A0A1H6WSL0_9BACL</name>
<organism evidence="1 2">
    <name type="scientific">Bhargavaea ginsengi</name>
    <dbReference type="NCBI Taxonomy" id="426757"/>
    <lineage>
        <taxon>Bacteria</taxon>
        <taxon>Bacillati</taxon>
        <taxon>Bacillota</taxon>
        <taxon>Bacilli</taxon>
        <taxon>Bacillales</taxon>
        <taxon>Caryophanaceae</taxon>
        <taxon>Bhargavaea</taxon>
    </lineage>
</organism>
<dbReference type="AlphaFoldDB" id="A0A1H6WSL0"/>
<keyword evidence="2" id="KW-1185">Reference proteome</keyword>
<dbReference type="STRING" id="426757.SAMN04488127_1240"/>
<evidence type="ECO:0000313" key="2">
    <source>
        <dbReference type="Proteomes" id="UP000199200"/>
    </source>
</evidence>
<protein>
    <submittedName>
        <fullName evidence="1">Stage III sporulation protein AG</fullName>
    </submittedName>
</protein>
<evidence type="ECO:0000313" key="1">
    <source>
        <dbReference type="EMBL" id="SEJ19901.1"/>
    </source>
</evidence>
<dbReference type="OrthoDB" id="2381602at2"/>
<dbReference type="EMBL" id="FNZF01000002">
    <property type="protein sequence ID" value="SEJ19901.1"/>
    <property type="molecule type" value="Genomic_DNA"/>
</dbReference>